<feature type="transmembrane region" description="Helical" evidence="2">
    <location>
        <begin position="12"/>
        <end position="32"/>
    </location>
</feature>
<evidence type="ECO:0000256" key="2">
    <source>
        <dbReference type="SAM" id="Phobius"/>
    </source>
</evidence>
<gene>
    <name evidence="3" type="ORF">ACFORF_04435</name>
</gene>
<dbReference type="Pfam" id="PF02325">
    <property type="entry name" value="CCB3_YggT"/>
    <property type="match status" value="1"/>
</dbReference>
<feature type="transmembrane region" description="Helical" evidence="2">
    <location>
        <begin position="52"/>
        <end position="76"/>
    </location>
</feature>
<evidence type="ECO:0000256" key="1">
    <source>
        <dbReference type="ARBA" id="ARBA00010894"/>
    </source>
</evidence>
<organism evidence="3 4">
    <name type="scientific">Streptococcus caprae</name>
    <dbReference type="NCBI Taxonomy" id="1640501"/>
    <lineage>
        <taxon>Bacteria</taxon>
        <taxon>Bacillati</taxon>
        <taxon>Bacillota</taxon>
        <taxon>Bacilli</taxon>
        <taxon>Lactobacillales</taxon>
        <taxon>Streptococcaceae</taxon>
        <taxon>Streptococcus</taxon>
    </lineage>
</organism>
<dbReference type="RefSeq" id="WP_380425877.1">
    <property type="nucleotide sequence ID" value="NZ_JBHRZV010000029.1"/>
</dbReference>
<keyword evidence="2" id="KW-0812">Transmembrane</keyword>
<dbReference type="PANTHER" id="PTHR33219">
    <property type="entry name" value="YLMG HOMOLOG PROTEIN 2, CHLOROPLASTIC"/>
    <property type="match status" value="1"/>
</dbReference>
<sequence length="85" mass="9748">MAVLIYSIVSKLIYAYYLVLVVYALMSWFPGARQSSFGRLLSNLSEPFLEPLRRLGLSFAGLDFSVVLAIFILNMLQKMLFIIFF</sequence>
<keyword evidence="4" id="KW-1185">Reference proteome</keyword>
<proteinExistence type="inferred from homology"/>
<dbReference type="EMBL" id="JBHRZV010000029">
    <property type="protein sequence ID" value="MFC3927860.1"/>
    <property type="molecule type" value="Genomic_DNA"/>
</dbReference>
<comment type="caution">
    <text evidence="3">The sequence shown here is derived from an EMBL/GenBank/DDBJ whole genome shotgun (WGS) entry which is preliminary data.</text>
</comment>
<reference evidence="4" key="1">
    <citation type="journal article" date="2019" name="Int. J. Syst. Evol. Microbiol.">
        <title>The Global Catalogue of Microorganisms (GCM) 10K type strain sequencing project: providing services to taxonomists for standard genome sequencing and annotation.</title>
        <authorList>
            <consortium name="The Broad Institute Genomics Platform"/>
            <consortium name="The Broad Institute Genome Sequencing Center for Infectious Disease"/>
            <person name="Wu L."/>
            <person name="Ma J."/>
        </authorList>
    </citation>
    <scope>NUCLEOTIDE SEQUENCE [LARGE SCALE GENOMIC DNA]</scope>
    <source>
        <strain evidence="4">CCUG 67170</strain>
    </source>
</reference>
<dbReference type="Proteomes" id="UP001595807">
    <property type="component" value="Unassembled WGS sequence"/>
</dbReference>
<name>A0ABV8CUS1_9STRE</name>
<evidence type="ECO:0000313" key="4">
    <source>
        <dbReference type="Proteomes" id="UP001595807"/>
    </source>
</evidence>
<dbReference type="InterPro" id="IPR003425">
    <property type="entry name" value="CCB3/YggT"/>
</dbReference>
<keyword evidence="2" id="KW-1133">Transmembrane helix</keyword>
<protein>
    <submittedName>
        <fullName evidence="3">YggT family protein</fullName>
    </submittedName>
</protein>
<comment type="similarity">
    <text evidence="1">Belongs to the YggT family.</text>
</comment>
<evidence type="ECO:0000313" key="3">
    <source>
        <dbReference type="EMBL" id="MFC3927860.1"/>
    </source>
</evidence>
<dbReference type="PANTHER" id="PTHR33219:SF14">
    <property type="entry name" value="PROTEIN COFACTOR ASSEMBLY OF COMPLEX C SUBUNIT B CCB3, CHLOROPLASTIC-RELATED"/>
    <property type="match status" value="1"/>
</dbReference>
<keyword evidence="2" id="KW-0472">Membrane</keyword>
<accession>A0ABV8CUS1</accession>